<dbReference type="OrthoDB" id="757982at2759"/>
<reference evidence="8 9" key="3">
    <citation type="submission" date="2025-04" db="UniProtKB">
        <authorList>
            <consortium name="RefSeq"/>
        </authorList>
    </citation>
    <scope>IDENTIFICATION</scope>
    <source>
        <tissue evidence="8 9">Leaf</tissue>
    </source>
</reference>
<dbReference type="Gene3D" id="3.30.40.100">
    <property type="match status" value="1"/>
</dbReference>
<feature type="compositionally biased region" description="Basic and acidic residues" evidence="4">
    <location>
        <begin position="553"/>
        <end position="565"/>
    </location>
</feature>
<feature type="compositionally biased region" description="Polar residues" evidence="4">
    <location>
        <begin position="1286"/>
        <end position="1306"/>
    </location>
</feature>
<keyword evidence="7" id="KW-1185">Reference proteome</keyword>
<feature type="compositionally biased region" description="Basic and acidic residues" evidence="4">
    <location>
        <begin position="1179"/>
        <end position="1194"/>
    </location>
</feature>
<feature type="compositionally biased region" description="Low complexity" evidence="4">
    <location>
        <begin position="461"/>
        <end position="475"/>
    </location>
</feature>
<dbReference type="GO" id="GO:0008270">
    <property type="term" value="F:zinc ion binding"/>
    <property type="evidence" value="ECO:0007669"/>
    <property type="project" value="UniProtKB-KW"/>
</dbReference>
<dbReference type="RefSeq" id="XP_031399324.1">
    <property type="nucleotide sequence ID" value="XM_031543464.1"/>
</dbReference>
<dbReference type="RefSeq" id="XP_031399326.1">
    <property type="nucleotide sequence ID" value="XM_031543466.1"/>
</dbReference>
<dbReference type="InterPro" id="IPR011124">
    <property type="entry name" value="Znf_CW"/>
</dbReference>
<dbReference type="PROSITE" id="PS51050">
    <property type="entry name" value="ZF_CW"/>
    <property type="match status" value="1"/>
</dbReference>
<evidence type="ECO:0000313" key="8">
    <source>
        <dbReference type="RefSeq" id="XP_031399323.1"/>
    </source>
</evidence>
<feature type="compositionally biased region" description="Basic and acidic residues" evidence="4">
    <location>
        <begin position="1275"/>
        <end position="1285"/>
    </location>
</feature>
<dbReference type="RefSeq" id="XP_031399325.1">
    <property type="nucleotide sequence ID" value="XM_031543465.1"/>
</dbReference>
<dbReference type="RefSeq" id="XP_031399332.1">
    <property type="nucleotide sequence ID" value="XM_031543472.1"/>
</dbReference>
<accession>A0A218WZD2</accession>
<feature type="region of interest" description="Disordered" evidence="4">
    <location>
        <begin position="546"/>
        <end position="565"/>
    </location>
</feature>
<feature type="compositionally biased region" description="Basic and acidic residues" evidence="4">
    <location>
        <begin position="913"/>
        <end position="945"/>
    </location>
</feature>
<evidence type="ECO:0000256" key="1">
    <source>
        <dbReference type="ARBA" id="ARBA00022723"/>
    </source>
</evidence>
<dbReference type="PANTHER" id="PTHR46524">
    <property type="entry name" value="CW-TYPE ZINC FINGER"/>
    <property type="match status" value="1"/>
</dbReference>
<evidence type="ECO:0000256" key="4">
    <source>
        <dbReference type="SAM" id="MobiDB-lite"/>
    </source>
</evidence>
<feature type="region of interest" description="Disordered" evidence="4">
    <location>
        <begin position="73"/>
        <end position="165"/>
    </location>
</feature>
<dbReference type="RefSeq" id="XP_031399330.1">
    <property type="nucleotide sequence ID" value="XM_031543470.1"/>
</dbReference>
<feature type="compositionally biased region" description="Low complexity" evidence="4">
    <location>
        <begin position="976"/>
        <end position="990"/>
    </location>
</feature>
<dbReference type="Pfam" id="PF07496">
    <property type="entry name" value="zf-CW"/>
    <property type="match status" value="1"/>
</dbReference>
<keyword evidence="3" id="KW-0862">Zinc</keyword>
<feature type="compositionally biased region" description="Polar residues" evidence="4">
    <location>
        <begin position="1167"/>
        <end position="1176"/>
    </location>
</feature>
<evidence type="ECO:0000313" key="11">
    <source>
        <dbReference type="RefSeq" id="XP_031399326.1"/>
    </source>
</evidence>
<dbReference type="RefSeq" id="XP_031399331.1">
    <property type="nucleotide sequence ID" value="XM_031543471.1"/>
</dbReference>
<dbReference type="RefSeq" id="XP_031399328.1">
    <property type="nucleotide sequence ID" value="XM_031543468.1"/>
</dbReference>
<feature type="domain" description="CW-type" evidence="5">
    <location>
        <begin position="605"/>
        <end position="659"/>
    </location>
</feature>
<dbReference type="Proteomes" id="UP000197138">
    <property type="component" value="Unassembled WGS sequence"/>
</dbReference>
<feature type="compositionally biased region" description="Polar residues" evidence="4">
    <location>
        <begin position="1141"/>
        <end position="1156"/>
    </location>
</feature>
<feature type="compositionally biased region" description="Low complexity" evidence="4">
    <location>
        <begin position="999"/>
        <end position="1011"/>
    </location>
</feature>
<evidence type="ECO:0000256" key="2">
    <source>
        <dbReference type="ARBA" id="ARBA00022771"/>
    </source>
</evidence>
<feature type="region of interest" description="Disordered" evidence="4">
    <location>
        <begin position="453"/>
        <end position="483"/>
    </location>
</feature>
<gene>
    <name evidence="8 9 10 11 12 13 14 15 16" type="primary">LOC116209782</name>
    <name evidence="6" type="ORF">CDL15_Pgr018582</name>
</gene>
<reference evidence="6" key="1">
    <citation type="submission" date="2017-06" db="EMBL/GenBank/DDBJ databases">
        <title>The pomegranate genome and the genomics of punicalagin biosynthesis.</title>
        <authorList>
            <person name="Xu C."/>
        </authorList>
    </citation>
    <scope>NUCLEOTIDE SEQUENCE [LARGE SCALE GENOMIC DNA]</scope>
    <source>
        <tissue evidence="6">Fresh leaf</tissue>
    </source>
</reference>
<feature type="compositionally biased region" description="Polar residues" evidence="4">
    <location>
        <begin position="1195"/>
        <end position="1204"/>
    </location>
</feature>
<evidence type="ECO:0000259" key="5">
    <source>
        <dbReference type="PROSITE" id="PS51050"/>
    </source>
</evidence>
<proteinExistence type="predicted"/>
<sequence>MEEMELEEGEACSYHDNRYGDGYDSSMDPDVALSYIDDRLQHALGHFQKDFEGGVSAENLGAKFGGYGSFLPTYQRSPAPSRSPPKVRHDDAPKPSRNFHLEDGHHNTVVSQPEPQQARRLTACTSARSMPPLKDSTKREGPLPSICSKESDSRHESANLSNKKRMKLRLKVGSANASTLKKSAIYSGLGLGESPSSSSEESQSGSEGMHHEHQDAPLESPTSILQIMTSFPIHGDMLLSPLPDNLLKFSKMGNPLEDRRPVIVSGLGVHGPNYMKDIRKVPRGKKGKSRERNNLSTASESGKRKGSWNSNAVAGSKKIEVDTASEEMVSRTLQLPLLSNVDKPLHNKTIDPVEAFDKSREGNKSIMRQGFESIIREKHSDDPMEEETLNLKHINDCAGVEKPEVHCHGKFLEDMGEIPASNCLVPVKKGNHYKGEENYDIRAVSQKKDYLNMSSAREKASSGGKQKSKASQSQATLATDVSEGSLSGFSLKNRSMESIQEGDSYCKAELGKLKADRHFQNGRGVYKDFFGDVDFEEDQHKMVMQDSGTIKRSVSDPDSELRERPKSKMIANLSSTEAHPDAASGVGPGSGVSMVGAVPAAGFPPSEVDKGVYCIKCQKWRHFPPGTNRQNLPDKWVCSMLDWLAPGMNRCSVSQEETTNAVKAICQATVPDAQNLVNVNPGVSNIVSSSPQALPNSRHAKRPAEVSDVLKKNMQISAKNRSLNDINHSSLKGEGDLQQLSKSSHGRAEREAIKEELSKHSSEGGDVSKSKARGGHDRDHLKPSKKARNMGTDHNGEDWTRDYGVPINRTSKNSSSTSLTGIASENQKCHNEASSNVSADDTAGKSGFKDDHPSRKAAASMSNEVVEAGVLDEGGITTNTRKIKESQSYPTSLSYLQSRGHDLDENEAFVEESESKEGKVRMVNSKRKESSVSRRERRIDEESGQIKKVQSNNDLGCTRVAPMKKEPGLTPPPVPATSCSSKASGSLKSKASFHETRGSPAESVSSSPVRSSKPDNFTLARQTISEKHDFEDAAMISLGSPRKGSAGELVSRTNQSRSDGKDDTAAPAPNGSLESSTLDPDRDNLSGNSDKPKAAPLPDNSNRLSSHTGQDNFGHNNQYPTGQLKSGKCSAEEGQNEKSCDGSTLNVTGSEKVSASRSKDKHRKSQSEGIGNSKLSGSFKDKECGADNEGKLRDMSSNQENTYVKSAETERKHLRKKDSTGKPGCNSNRKNQSDLGDAGSSEDAVSNPMISSRKAEQVEIASGREKVSALPDVSTSKKEVPRDSSKTVAKSLSTNGVDNLPTSLSSGDDALKVPRQIKKADHQNGNQQKSSRHFASNGHRGRDVNAPSPARRDSGSHVAVNALKEAKDLKHLADRLKNGRSNSESIGLYFQASLKFLHGAALLESSNSESSKRGDIIQSIQIYGSTAKLCEFCAHEYEKSKDMASAALAYKCMEVAYLKVVYSSHNNASKDRQELLKMIPPGVSPASSASDVDNVNNTANMEKAGQSKDASSPQVAGNQTIAATKKPNFAHLLNFAQDVSNAMEASKKSRIAFSAATASSADPMFKEAISSIKTALDYHFQDVEGLLRLVRLATEAISR</sequence>
<feature type="compositionally biased region" description="Basic and acidic residues" evidence="4">
    <location>
        <begin position="87"/>
        <end position="106"/>
    </location>
</feature>
<dbReference type="Proteomes" id="UP000515151">
    <property type="component" value="Chromosome 6"/>
</dbReference>
<evidence type="ECO:0000313" key="7">
    <source>
        <dbReference type="Proteomes" id="UP000515151"/>
    </source>
</evidence>
<evidence type="ECO:0000313" key="16">
    <source>
        <dbReference type="RefSeq" id="XP_031399332.1"/>
    </source>
</evidence>
<evidence type="ECO:0000313" key="10">
    <source>
        <dbReference type="RefSeq" id="XP_031399325.1"/>
    </source>
</evidence>
<keyword evidence="1" id="KW-0479">Metal-binding</keyword>
<evidence type="ECO:0000313" key="14">
    <source>
        <dbReference type="RefSeq" id="XP_031399330.1"/>
    </source>
</evidence>
<feature type="region of interest" description="Disordered" evidence="4">
    <location>
        <begin position="187"/>
        <end position="218"/>
    </location>
</feature>
<reference evidence="7" key="2">
    <citation type="journal article" date="2020" name="Plant Biotechnol. J.">
        <title>The pomegranate (Punica granatum L.) draft genome dissects genetic divergence between soft- and hard-seeded cultivars.</title>
        <authorList>
            <person name="Luo X."/>
            <person name="Li H."/>
            <person name="Wu Z."/>
            <person name="Yao W."/>
            <person name="Zhao P."/>
            <person name="Cao D."/>
            <person name="Yu H."/>
            <person name="Li K."/>
            <person name="Poudel K."/>
            <person name="Zhao D."/>
            <person name="Zhang F."/>
            <person name="Xia X."/>
            <person name="Chen L."/>
            <person name="Wang Q."/>
            <person name="Jing D."/>
            <person name="Cao S."/>
        </authorList>
    </citation>
    <scope>NUCLEOTIDE SEQUENCE [LARGE SCALE GENOMIC DNA]</scope>
</reference>
<dbReference type="EMBL" id="MTKT01002507">
    <property type="protein sequence ID" value="OWM78013.1"/>
    <property type="molecule type" value="Genomic_DNA"/>
</dbReference>
<dbReference type="PANTHER" id="PTHR46524:SF7">
    <property type="entry name" value="CW-TYPE ZINC FINGER"/>
    <property type="match status" value="1"/>
</dbReference>
<dbReference type="RefSeq" id="XP_031399327.1">
    <property type="nucleotide sequence ID" value="XM_031543467.1"/>
</dbReference>
<feature type="compositionally biased region" description="Polar residues" evidence="4">
    <location>
        <begin position="1099"/>
        <end position="1124"/>
    </location>
</feature>
<dbReference type="Pfam" id="PF24756">
    <property type="entry name" value="THD_CWZF3-5-7"/>
    <property type="match status" value="1"/>
</dbReference>
<evidence type="ECO:0000256" key="3">
    <source>
        <dbReference type="ARBA" id="ARBA00022833"/>
    </source>
</evidence>
<organism evidence="6">
    <name type="scientific">Punica granatum</name>
    <name type="common">Pomegranate</name>
    <dbReference type="NCBI Taxonomy" id="22663"/>
    <lineage>
        <taxon>Eukaryota</taxon>
        <taxon>Viridiplantae</taxon>
        <taxon>Streptophyta</taxon>
        <taxon>Embryophyta</taxon>
        <taxon>Tracheophyta</taxon>
        <taxon>Spermatophyta</taxon>
        <taxon>Magnoliopsida</taxon>
        <taxon>eudicotyledons</taxon>
        <taxon>Gunneridae</taxon>
        <taxon>Pentapetalae</taxon>
        <taxon>rosids</taxon>
        <taxon>malvids</taxon>
        <taxon>Myrtales</taxon>
        <taxon>Lythraceae</taxon>
        <taxon>Punica</taxon>
    </lineage>
</organism>
<feature type="region of interest" description="Disordered" evidence="4">
    <location>
        <begin position="719"/>
        <end position="1356"/>
    </location>
</feature>
<dbReference type="InterPro" id="IPR055300">
    <property type="entry name" value="CWZF3/5/7"/>
</dbReference>
<feature type="region of interest" description="Disordered" evidence="4">
    <location>
        <begin position="274"/>
        <end position="313"/>
    </location>
</feature>
<feature type="compositionally biased region" description="Polar residues" evidence="4">
    <location>
        <begin position="719"/>
        <end position="730"/>
    </location>
</feature>
<feature type="compositionally biased region" description="Polar residues" evidence="4">
    <location>
        <begin position="876"/>
        <end position="897"/>
    </location>
</feature>
<evidence type="ECO:0000313" key="9">
    <source>
        <dbReference type="RefSeq" id="XP_031399324.1"/>
    </source>
</evidence>
<keyword evidence="2" id="KW-0863">Zinc-finger</keyword>
<evidence type="ECO:0000313" key="12">
    <source>
        <dbReference type="RefSeq" id="XP_031399327.1"/>
    </source>
</evidence>
<dbReference type="InterPro" id="IPR056406">
    <property type="entry name" value="THD_CWZF3/5/7"/>
</dbReference>
<feature type="compositionally biased region" description="Polar residues" evidence="4">
    <location>
        <begin position="1225"/>
        <end position="1234"/>
    </location>
</feature>
<dbReference type="GeneID" id="116209782"/>
<evidence type="ECO:0000313" key="13">
    <source>
        <dbReference type="RefSeq" id="XP_031399328.1"/>
    </source>
</evidence>
<evidence type="ECO:0000313" key="6">
    <source>
        <dbReference type="EMBL" id="OWM78013.1"/>
    </source>
</evidence>
<feature type="compositionally biased region" description="Basic and acidic residues" evidence="4">
    <location>
        <begin position="746"/>
        <end position="782"/>
    </location>
</feature>
<dbReference type="RefSeq" id="XP_031399323.1">
    <property type="nucleotide sequence ID" value="XM_031543463.1"/>
</dbReference>
<feature type="compositionally biased region" description="Basic and acidic residues" evidence="4">
    <location>
        <begin position="1253"/>
        <end position="1267"/>
    </location>
</feature>
<name>A0A218WZD2_PUNGR</name>
<feature type="compositionally biased region" description="Low complexity" evidence="4">
    <location>
        <begin position="192"/>
        <end position="207"/>
    </location>
</feature>
<feature type="compositionally biased region" description="Polar residues" evidence="4">
    <location>
        <begin position="808"/>
        <end position="839"/>
    </location>
</feature>
<evidence type="ECO:0000313" key="15">
    <source>
        <dbReference type="RefSeq" id="XP_031399331.1"/>
    </source>
</evidence>
<protein>
    <submittedName>
        <fullName evidence="8 9">Uncharacterized protein LOC116209782 isoform X1</fullName>
    </submittedName>
</protein>